<keyword evidence="1" id="KW-0812">Transmembrane</keyword>
<feature type="transmembrane region" description="Helical" evidence="1">
    <location>
        <begin position="43"/>
        <end position="61"/>
    </location>
</feature>
<feature type="transmembrane region" description="Helical" evidence="1">
    <location>
        <begin position="151"/>
        <end position="171"/>
    </location>
</feature>
<reference evidence="3" key="2">
    <citation type="submission" date="2023-07" db="EMBL/GenBank/DDBJ databases">
        <authorList>
            <person name="Shen H."/>
        </authorList>
    </citation>
    <scope>NUCLEOTIDE SEQUENCE</scope>
    <source>
        <strain evidence="3">TNR-22</strain>
    </source>
</reference>
<dbReference type="PANTHER" id="PTHR35797">
    <property type="entry name" value="PROTEASE-RELATED"/>
    <property type="match status" value="1"/>
</dbReference>
<feature type="transmembrane region" description="Helical" evidence="1">
    <location>
        <begin position="240"/>
        <end position="259"/>
    </location>
</feature>
<dbReference type="InterPro" id="IPR003675">
    <property type="entry name" value="Rce1/LyrA-like_dom"/>
</dbReference>
<dbReference type="RefSeq" id="WP_354542194.1">
    <property type="nucleotide sequence ID" value="NZ_JBEPMS010000002.1"/>
</dbReference>
<dbReference type="EC" id="3.4.-.-" evidence="3"/>
<keyword evidence="4" id="KW-1185">Reference proteome</keyword>
<feature type="transmembrane region" description="Helical" evidence="1">
    <location>
        <begin position="120"/>
        <end position="139"/>
    </location>
</feature>
<feature type="domain" description="CAAX prenyl protease 2/Lysostaphin resistance protein A-like" evidence="2">
    <location>
        <begin position="125"/>
        <end position="229"/>
    </location>
</feature>
<comment type="caution">
    <text evidence="3">The sequence shown here is derived from an EMBL/GenBank/DDBJ whole genome shotgun (WGS) entry which is preliminary data.</text>
</comment>
<evidence type="ECO:0000259" key="2">
    <source>
        <dbReference type="Pfam" id="PF02517"/>
    </source>
</evidence>
<feature type="transmembrane region" description="Helical" evidence="1">
    <location>
        <begin position="215"/>
        <end position="234"/>
    </location>
</feature>
<dbReference type="EMBL" id="JAUOZU010000001">
    <property type="protein sequence ID" value="MDO6962610.1"/>
    <property type="molecule type" value="Genomic_DNA"/>
</dbReference>
<feature type="transmembrane region" description="Helical" evidence="1">
    <location>
        <begin position="191"/>
        <end position="210"/>
    </location>
</feature>
<keyword evidence="3" id="KW-0645">Protease</keyword>
<organism evidence="3 4">
    <name type="scientific">Rhizobium alvei</name>
    <dbReference type="NCBI Taxonomy" id="1132659"/>
    <lineage>
        <taxon>Bacteria</taxon>
        <taxon>Pseudomonadati</taxon>
        <taxon>Pseudomonadota</taxon>
        <taxon>Alphaproteobacteria</taxon>
        <taxon>Hyphomicrobiales</taxon>
        <taxon>Rhizobiaceae</taxon>
        <taxon>Rhizobium/Agrobacterium group</taxon>
        <taxon>Rhizobium</taxon>
    </lineage>
</organism>
<dbReference type="InterPro" id="IPR042150">
    <property type="entry name" value="MmRce1-like"/>
</dbReference>
<sequence>MHGPGSFRKTILFYSIALLISWSIWAPLVAFRLGYGPEVASELHLIGSLGPAIAGLILLVFQGGMTRADWVRFIWSPASLPWLILAILLPVAIGAAGLLGQTLMTGTTPDLGRFLTSKEFPTYSAVALIAVELVFYGFGEEIGWRGFLLPLLLRRFTPLSASLVITLPWAIWHLPLILSNETYQSLGVAGLFGWLISLLTGSLLLTWFYLKSGRAVLVVAVFHAAIDVVMVNPVVDTLGINIMGALVTIAGFAAGISLYRLGKRKQSAA</sequence>
<keyword evidence="1" id="KW-0472">Membrane</keyword>
<dbReference type="Proteomes" id="UP001174932">
    <property type="component" value="Unassembled WGS sequence"/>
</dbReference>
<evidence type="ECO:0000313" key="3">
    <source>
        <dbReference type="EMBL" id="MDO6962610.1"/>
    </source>
</evidence>
<gene>
    <name evidence="3" type="ORF">Q4481_01500</name>
</gene>
<feature type="transmembrane region" description="Helical" evidence="1">
    <location>
        <begin position="82"/>
        <end position="100"/>
    </location>
</feature>
<evidence type="ECO:0000256" key="1">
    <source>
        <dbReference type="SAM" id="Phobius"/>
    </source>
</evidence>
<reference evidence="3" key="1">
    <citation type="journal article" date="2015" name="Int. J. Syst. Evol. Microbiol.">
        <title>Rhizobium alvei sp. nov., isolated from a freshwater river.</title>
        <authorList>
            <person name="Sheu S.Y."/>
            <person name="Huang H.W."/>
            <person name="Young C.C."/>
            <person name="Chen W.M."/>
        </authorList>
    </citation>
    <scope>NUCLEOTIDE SEQUENCE</scope>
    <source>
        <strain evidence="3">TNR-22</strain>
    </source>
</reference>
<dbReference type="Pfam" id="PF02517">
    <property type="entry name" value="Rce1-like"/>
    <property type="match status" value="1"/>
</dbReference>
<protein>
    <submittedName>
        <fullName evidence="3">CPBP family intramembrane metalloprotease</fullName>
        <ecNumber evidence="3">3.4.-.-</ecNumber>
    </submittedName>
</protein>
<dbReference type="PANTHER" id="PTHR35797:SF1">
    <property type="entry name" value="PROTEASE"/>
    <property type="match status" value="1"/>
</dbReference>
<accession>A0ABT8YFZ8</accession>
<keyword evidence="3" id="KW-0482">Metalloprotease</keyword>
<feature type="transmembrane region" description="Helical" evidence="1">
    <location>
        <begin position="12"/>
        <end position="31"/>
    </location>
</feature>
<proteinExistence type="predicted"/>
<keyword evidence="3" id="KW-0378">Hydrolase</keyword>
<evidence type="ECO:0000313" key="4">
    <source>
        <dbReference type="Proteomes" id="UP001174932"/>
    </source>
</evidence>
<name>A0ABT8YFZ8_9HYPH</name>
<keyword evidence="1" id="KW-1133">Transmembrane helix</keyword>
<dbReference type="GO" id="GO:0008237">
    <property type="term" value="F:metallopeptidase activity"/>
    <property type="evidence" value="ECO:0007669"/>
    <property type="project" value="UniProtKB-KW"/>
</dbReference>